<organism evidence="1">
    <name type="scientific">Rhizophora mucronata</name>
    <name type="common">Asiatic mangrove</name>
    <dbReference type="NCBI Taxonomy" id="61149"/>
    <lineage>
        <taxon>Eukaryota</taxon>
        <taxon>Viridiplantae</taxon>
        <taxon>Streptophyta</taxon>
        <taxon>Embryophyta</taxon>
        <taxon>Tracheophyta</taxon>
        <taxon>Spermatophyta</taxon>
        <taxon>Magnoliopsida</taxon>
        <taxon>eudicotyledons</taxon>
        <taxon>Gunneridae</taxon>
        <taxon>Pentapetalae</taxon>
        <taxon>rosids</taxon>
        <taxon>fabids</taxon>
        <taxon>Malpighiales</taxon>
        <taxon>Rhizophoraceae</taxon>
        <taxon>Rhizophora</taxon>
    </lineage>
</organism>
<evidence type="ECO:0000313" key="1">
    <source>
        <dbReference type="EMBL" id="MBX40138.1"/>
    </source>
</evidence>
<sequence>MRSKIGRFVRAHKAGFKIMKESGTNEAISVTLDTKDEIAHFVGISYQCLPCCNLIS</sequence>
<accession>A0A2P2NCC0</accession>
<protein>
    <submittedName>
        <fullName evidence="1">Uncharacterized protein</fullName>
    </submittedName>
</protein>
<dbReference type="AlphaFoldDB" id="A0A2P2NCC0"/>
<dbReference type="EMBL" id="GGEC01059654">
    <property type="protein sequence ID" value="MBX40138.1"/>
    <property type="molecule type" value="Transcribed_RNA"/>
</dbReference>
<proteinExistence type="predicted"/>
<name>A0A2P2NCC0_RHIMU</name>
<reference evidence="1" key="1">
    <citation type="submission" date="2018-02" db="EMBL/GenBank/DDBJ databases">
        <title>Rhizophora mucronata_Transcriptome.</title>
        <authorList>
            <person name="Meera S.P."/>
            <person name="Sreeshan A."/>
            <person name="Augustine A."/>
        </authorList>
    </citation>
    <scope>NUCLEOTIDE SEQUENCE</scope>
    <source>
        <tissue evidence="1">Leaf</tissue>
    </source>
</reference>